<dbReference type="InterPro" id="IPR046350">
    <property type="entry name" value="Cystatin_sf"/>
</dbReference>
<dbReference type="InterPro" id="IPR001894">
    <property type="entry name" value="Cathelicidin-like"/>
</dbReference>
<name>G3TVU3_LOXAF</name>
<dbReference type="Proteomes" id="UP000007646">
    <property type="component" value="Unassembled WGS sequence"/>
</dbReference>
<dbReference type="GO" id="GO:0005615">
    <property type="term" value="C:extracellular space"/>
    <property type="evidence" value="ECO:0007669"/>
    <property type="project" value="TreeGrafter"/>
</dbReference>
<keyword evidence="4" id="KW-0732">Signal</keyword>
<dbReference type="InParanoid" id="G3TVU3"/>
<dbReference type="PANTHER" id="PTHR10206:SF4">
    <property type="entry name" value="NEUTROPHILIC GRANULE PROTEIN"/>
    <property type="match status" value="1"/>
</dbReference>
<reference evidence="6 7" key="1">
    <citation type="submission" date="2009-06" db="EMBL/GenBank/DDBJ databases">
        <title>The Genome Sequence of Loxodonta africana (African elephant).</title>
        <authorList>
            <person name="Di Palma F."/>
            <person name="Heiman D."/>
            <person name="Young S."/>
            <person name="Johnson J."/>
            <person name="Lander E.S."/>
            <person name="Lindblad-Toh K."/>
        </authorList>
    </citation>
    <scope>NUCLEOTIDE SEQUENCE [LARGE SCALE GENOMIC DNA]</scope>
    <source>
        <strain evidence="6 7">Isolate ISIS603380</strain>
    </source>
</reference>
<reference evidence="6" key="2">
    <citation type="submission" date="2025-08" db="UniProtKB">
        <authorList>
            <consortium name="Ensembl"/>
        </authorList>
    </citation>
    <scope>IDENTIFICATION</scope>
    <source>
        <strain evidence="6">Isolate ISIS603380</strain>
    </source>
</reference>
<dbReference type="Pfam" id="PF00666">
    <property type="entry name" value="Cathelicidins"/>
    <property type="match status" value="1"/>
</dbReference>
<evidence type="ECO:0000313" key="6">
    <source>
        <dbReference type="Ensembl" id="ENSLAFP00000019701.1"/>
    </source>
</evidence>
<keyword evidence="5" id="KW-1015">Disulfide bond</keyword>
<dbReference type="STRING" id="9785.ENSLAFP00000019701"/>
<evidence type="ECO:0000256" key="5">
    <source>
        <dbReference type="ARBA" id="ARBA00023157"/>
    </source>
</evidence>
<dbReference type="AlphaFoldDB" id="G3TVU3"/>
<dbReference type="GO" id="GO:0006952">
    <property type="term" value="P:defense response"/>
    <property type="evidence" value="ECO:0007669"/>
    <property type="project" value="InterPro"/>
</dbReference>
<dbReference type="SUPFAM" id="SSF54403">
    <property type="entry name" value="Cystatin/monellin"/>
    <property type="match status" value="1"/>
</dbReference>
<dbReference type="Ensembl" id="ENSLAFT00000031323.1">
    <property type="protein sequence ID" value="ENSLAFP00000019701.1"/>
    <property type="gene ID" value="ENSLAFG00000030512.1"/>
</dbReference>
<dbReference type="Gene3D" id="3.10.450.10">
    <property type="match status" value="1"/>
</dbReference>
<sequence length="62" mass="7124">NSTSTIPLNFRIKETVCLSNDRRPLRECPFRAGGMERNCTGSFFRRGLRRTLTIDCTSDCPR</sequence>
<dbReference type="HOGENOM" id="CLU_2910034_0_0_1"/>
<evidence type="ECO:0000256" key="4">
    <source>
        <dbReference type="ARBA" id="ARBA00022729"/>
    </source>
</evidence>
<evidence type="ECO:0000313" key="7">
    <source>
        <dbReference type="Proteomes" id="UP000007646"/>
    </source>
</evidence>
<dbReference type="eggNOG" id="ENOG502SU6N">
    <property type="taxonomic scope" value="Eukaryota"/>
</dbReference>
<reference evidence="6" key="3">
    <citation type="submission" date="2025-09" db="UniProtKB">
        <authorList>
            <consortium name="Ensembl"/>
        </authorList>
    </citation>
    <scope>IDENTIFICATION</scope>
    <source>
        <strain evidence="6">Isolate ISIS603380</strain>
    </source>
</reference>
<dbReference type="GO" id="GO:0004869">
    <property type="term" value="F:cysteine-type endopeptidase inhibitor activity"/>
    <property type="evidence" value="ECO:0007669"/>
    <property type="project" value="TreeGrafter"/>
</dbReference>
<keyword evidence="3" id="KW-0964">Secreted</keyword>
<comment type="similarity">
    <text evidence="2">Belongs to the cathelicidin family.</text>
</comment>
<evidence type="ECO:0000256" key="1">
    <source>
        <dbReference type="ARBA" id="ARBA00004613"/>
    </source>
</evidence>
<dbReference type="PANTHER" id="PTHR10206">
    <property type="entry name" value="CATHELICIDIN"/>
    <property type="match status" value="1"/>
</dbReference>
<keyword evidence="7" id="KW-1185">Reference proteome</keyword>
<evidence type="ECO:0000256" key="2">
    <source>
        <dbReference type="ARBA" id="ARBA00005320"/>
    </source>
</evidence>
<accession>G3TVU3</accession>
<organism evidence="6 7">
    <name type="scientific">Loxodonta africana</name>
    <name type="common">African elephant</name>
    <dbReference type="NCBI Taxonomy" id="9785"/>
    <lineage>
        <taxon>Eukaryota</taxon>
        <taxon>Metazoa</taxon>
        <taxon>Chordata</taxon>
        <taxon>Craniata</taxon>
        <taxon>Vertebrata</taxon>
        <taxon>Euteleostomi</taxon>
        <taxon>Mammalia</taxon>
        <taxon>Eutheria</taxon>
        <taxon>Afrotheria</taxon>
        <taxon>Proboscidea</taxon>
        <taxon>Elephantidae</taxon>
        <taxon>Loxodonta</taxon>
    </lineage>
</organism>
<protein>
    <submittedName>
        <fullName evidence="6">Uncharacterized protein</fullName>
    </submittedName>
</protein>
<evidence type="ECO:0000256" key="3">
    <source>
        <dbReference type="ARBA" id="ARBA00022525"/>
    </source>
</evidence>
<proteinExistence type="inferred from homology"/>
<comment type="subcellular location">
    <subcellularLocation>
        <location evidence="1">Secreted</location>
    </subcellularLocation>
</comment>